<name>A0A165UAF1_9AGAM</name>
<dbReference type="InParanoid" id="A0A165UAF1"/>
<sequence>MDFPSGRLATSCAKAAQQYNRYESGFSRSKPHPSEALTNGPSLFFEYLKWSSCQSSFTLRPFVFSDGHKKGPHELLKRRKCRTLSTEVLELKTDPLPEDQYMYIPRRRLPRMVPPASVLIRNNRHRTQMPCLNTQQCRSSAQGRFNAGC</sequence>
<dbReference type="EMBL" id="KV425560">
    <property type="protein sequence ID" value="KZT27862.1"/>
    <property type="molecule type" value="Genomic_DNA"/>
</dbReference>
<keyword evidence="2" id="KW-1185">Reference proteome</keyword>
<dbReference type="Proteomes" id="UP000076761">
    <property type="component" value="Unassembled WGS sequence"/>
</dbReference>
<reference evidence="1 2" key="1">
    <citation type="journal article" date="2016" name="Mol. Biol. Evol.">
        <title>Comparative Genomics of Early-Diverging Mushroom-Forming Fungi Provides Insights into the Origins of Lignocellulose Decay Capabilities.</title>
        <authorList>
            <person name="Nagy L.G."/>
            <person name="Riley R."/>
            <person name="Tritt A."/>
            <person name="Adam C."/>
            <person name="Daum C."/>
            <person name="Floudas D."/>
            <person name="Sun H."/>
            <person name="Yadav J.S."/>
            <person name="Pangilinan J."/>
            <person name="Larsson K.H."/>
            <person name="Matsuura K."/>
            <person name="Barry K."/>
            <person name="Labutti K."/>
            <person name="Kuo R."/>
            <person name="Ohm R.A."/>
            <person name="Bhattacharya S.S."/>
            <person name="Shirouzu T."/>
            <person name="Yoshinaga Y."/>
            <person name="Martin F.M."/>
            <person name="Grigoriev I.V."/>
            <person name="Hibbett D.S."/>
        </authorList>
    </citation>
    <scope>NUCLEOTIDE SEQUENCE [LARGE SCALE GENOMIC DNA]</scope>
    <source>
        <strain evidence="1 2">HHB14362 ss-1</strain>
    </source>
</reference>
<proteinExistence type="predicted"/>
<dbReference type="AlphaFoldDB" id="A0A165UAF1"/>
<evidence type="ECO:0000313" key="2">
    <source>
        <dbReference type="Proteomes" id="UP000076761"/>
    </source>
</evidence>
<protein>
    <submittedName>
        <fullName evidence="1">Uncharacterized protein</fullName>
    </submittedName>
</protein>
<gene>
    <name evidence="1" type="ORF">NEOLEDRAFT_66634</name>
</gene>
<evidence type="ECO:0000313" key="1">
    <source>
        <dbReference type="EMBL" id="KZT27862.1"/>
    </source>
</evidence>
<organism evidence="1 2">
    <name type="scientific">Neolentinus lepideus HHB14362 ss-1</name>
    <dbReference type="NCBI Taxonomy" id="1314782"/>
    <lineage>
        <taxon>Eukaryota</taxon>
        <taxon>Fungi</taxon>
        <taxon>Dikarya</taxon>
        <taxon>Basidiomycota</taxon>
        <taxon>Agaricomycotina</taxon>
        <taxon>Agaricomycetes</taxon>
        <taxon>Gloeophyllales</taxon>
        <taxon>Gloeophyllaceae</taxon>
        <taxon>Neolentinus</taxon>
    </lineage>
</organism>
<accession>A0A165UAF1</accession>